<feature type="transmembrane region" description="Helical" evidence="1">
    <location>
        <begin position="87"/>
        <end position="108"/>
    </location>
</feature>
<reference evidence="2 3" key="1">
    <citation type="submission" date="2021-06" db="EMBL/GenBank/DDBJ databases">
        <title>Caerostris extrusa draft genome.</title>
        <authorList>
            <person name="Kono N."/>
            <person name="Arakawa K."/>
        </authorList>
    </citation>
    <scope>NUCLEOTIDE SEQUENCE [LARGE SCALE GENOMIC DNA]</scope>
</reference>
<dbReference type="EMBL" id="BPLR01006624">
    <property type="protein sequence ID" value="GIY11257.1"/>
    <property type="molecule type" value="Genomic_DNA"/>
</dbReference>
<keyword evidence="1" id="KW-1133">Transmembrane helix</keyword>
<gene>
    <name evidence="2" type="primary">Ir93a</name>
    <name evidence="2" type="ORF">CEXT_448021</name>
</gene>
<keyword evidence="2" id="KW-0675">Receptor</keyword>
<name>A0AAV4QPU8_CAEEX</name>
<dbReference type="AlphaFoldDB" id="A0AAV4QPU8"/>
<accession>A0AAV4QPU8</accession>
<comment type="caution">
    <text evidence="2">The sequence shown here is derived from an EMBL/GenBank/DDBJ whole genome shotgun (WGS) entry which is preliminary data.</text>
</comment>
<dbReference type="Proteomes" id="UP001054945">
    <property type="component" value="Unassembled WGS sequence"/>
</dbReference>
<keyword evidence="3" id="KW-1185">Reference proteome</keyword>
<evidence type="ECO:0000313" key="2">
    <source>
        <dbReference type="EMBL" id="GIY11257.1"/>
    </source>
</evidence>
<organism evidence="2 3">
    <name type="scientific">Caerostris extrusa</name>
    <name type="common">Bark spider</name>
    <name type="synonym">Caerostris bankana</name>
    <dbReference type="NCBI Taxonomy" id="172846"/>
    <lineage>
        <taxon>Eukaryota</taxon>
        <taxon>Metazoa</taxon>
        <taxon>Ecdysozoa</taxon>
        <taxon>Arthropoda</taxon>
        <taxon>Chelicerata</taxon>
        <taxon>Arachnida</taxon>
        <taxon>Araneae</taxon>
        <taxon>Araneomorphae</taxon>
        <taxon>Entelegynae</taxon>
        <taxon>Araneoidea</taxon>
        <taxon>Araneidae</taxon>
        <taxon>Caerostris</taxon>
    </lineage>
</organism>
<sequence>MLLQSNINKNSWNILEGDVELHYSKEQGLNSAKITKELIRIARLFESGLFLKWKRDALPPDNECTTSSKPQAGDTRKINLSQMIGSFYILLFGICGALFALGTEYGYLFTKKQRSPTNSSVQQILFPQQEFAKD</sequence>
<protein>
    <submittedName>
        <fullName evidence="2">Ionotropic receptor 93a</fullName>
    </submittedName>
</protein>
<keyword evidence="1" id="KW-0812">Transmembrane</keyword>
<evidence type="ECO:0000313" key="3">
    <source>
        <dbReference type="Proteomes" id="UP001054945"/>
    </source>
</evidence>
<keyword evidence="1" id="KW-0472">Membrane</keyword>
<evidence type="ECO:0000256" key="1">
    <source>
        <dbReference type="SAM" id="Phobius"/>
    </source>
</evidence>
<proteinExistence type="predicted"/>